<evidence type="ECO:0000256" key="1">
    <source>
        <dbReference type="ARBA" id="ARBA00006545"/>
    </source>
</evidence>
<dbReference type="InterPro" id="IPR026847">
    <property type="entry name" value="VPS13"/>
</dbReference>
<organism evidence="4 5">
    <name type="scientific">Emiliania huxleyi (strain CCMP1516)</name>
    <dbReference type="NCBI Taxonomy" id="280463"/>
    <lineage>
        <taxon>Eukaryota</taxon>
        <taxon>Haptista</taxon>
        <taxon>Haptophyta</taxon>
        <taxon>Prymnesiophyceae</taxon>
        <taxon>Isochrysidales</taxon>
        <taxon>Noelaerhabdaceae</taxon>
        <taxon>Emiliania</taxon>
    </lineage>
</organism>
<evidence type="ECO:0000256" key="2">
    <source>
        <dbReference type="SAM" id="MobiDB-lite"/>
    </source>
</evidence>
<dbReference type="PANTHER" id="PTHR16166">
    <property type="entry name" value="VACUOLAR PROTEIN SORTING-ASSOCIATED PROTEIN VPS13"/>
    <property type="match status" value="1"/>
</dbReference>
<feature type="compositionally biased region" description="Low complexity" evidence="2">
    <location>
        <begin position="100"/>
        <end position="112"/>
    </location>
</feature>
<evidence type="ECO:0000313" key="5">
    <source>
        <dbReference type="Proteomes" id="UP000013827"/>
    </source>
</evidence>
<feature type="compositionally biased region" description="Pro residues" evidence="2">
    <location>
        <begin position="13"/>
        <end position="27"/>
    </location>
</feature>
<dbReference type="AlphaFoldDB" id="A0A0D3I2I8"/>
<feature type="region of interest" description="Disordered" evidence="2">
    <location>
        <begin position="85"/>
        <end position="121"/>
    </location>
</feature>
<reference evidence="5" key="1">
    <citation type="journal article" date="2013" name="Nature">
        <title>Pan genome of the phytoplankton Emiliania underpins its global distribution.</title>
        <authorList>
            <person name="Read B.A."/>
            <person name="Kegel J."/>
            <person name="Klute M.J."/>
            <person name="Kuo A."/>
            <person name="Lefebvre S.C."/>
            <person name="Maumus F."/>
            <person name="Mayer C."/>
            <person name="Miller J."/>
            <person name="Monier A."/>
            <person name="Salamov A."/>
            <person name="Young J."/>
            <person name="Aguilar M."/>
            <person name="Claverie J.M."/>
            <person name="Frickenhaus S."/>
            <person name="Gonzalez K."/>
            <person name="Herman E.K."/>
            <person name="Lin Y.C."/>
            <person name="Napier J."/>
            <person name="Ogata H."/>
            <person name="Sarno A.F."/>
            <person name="Shmutz J."/>
            <person name="Schroeder D."/>
            <person name="de Vargas C."/>
            <person name="Verret F."/>
            <person name="von Dassow P."/>
            <person name="Valentin K."/>
            <person name="Van de Peer Y."/>
            <person name="Wheeler G."/>
            <person name="Dacks J.B."/>
            <person name="Delwiche C.F."/>
            <person name="Dyhrman S.T."/>
            <person name="Glockner G."/>
            <person name="John U."/>
            <person name="Richards T."/>
            <person name="Worden A.Z."/>
            <person name="Zhang X."/>
            <person name="Grigoriev I.V."/>
            <person name="Allen A.E."/>
            <person name="Bidle K."/>
            <person name="Borodovsky M."/>
            <person name="Bowler C."/>
            <person name="Brownlee C."/>
            <person name="Cock J.M."/>
            <person name="Elias M."/>
            <person name="Gladyshev V.N."/>
            <person name="Groth M."/>
            <person name="Guda C."/>
            <person name="Hadaegh A."/>
            <person name="Iglesias-Rodriguez M.D."/>
            <person name="Jenkins J."/>
            <person name="Jones B.M."/>
            <person name="Lawson T."/>
            <person name="Leese F."/>
            <person name="Lindquist E."/>
            <person name="Lobanov A."/>
            <person name="Lomsadze A."/>
            <person name="Malik S.B."/>
            <person name="Marsh M.E."/>
            <person name="Mackinder L."/>
            <person name="Mock T."/>
            <person name="Mueller-Roeber B."/>
            <person name="Pagarete A."/>
            <person name="Parker M."/>
            <person name="Probert I."/>
            <person name="Quesneville H."/>
            <person name="Raines C."/>
            <person name="Rensing S.A."/>
            <person name="Riano-Pachon D.M."/>
            <person name="Richier S."/>
            <person name="Rokitta S."/>
            <person name="Shiraiwa Y."/>
            <person name="Soanes D.M."/>
            <person name="van der Giezen M."/>
            <person name="Wahlund T.M."/>
            <person name="Williams B."/>
            <person name="Wilson W."/>
            <person name="Wolfe G."/>
            <person name="Wurch L.L."/>
        </authorList>
    </citation>
    <scope>NUCLEOTIDE SEQUENCE</scope>
</reference>
<feature type="compositionally biased region" description="Basic and acidic residues" evidence="2">
    <location>
        <begin position="85"/>
        <end position="99"/>
    </location>
</feature>
<dbReference type="GO" id="GO:0045053">
    <property type="term" value="P:protein retention in Golgi apparatus"/>
    <property type="evidence" value="ECO:0007669"/>
    <property type="project" value="TreeGrafter"/>
</dbReference>
<feature type="region of interest" description="Disordered" evidence="2">
    <location>
        <begin position="315"/>
        <end position="342"/>
    </location>
</feature>
<dbReference type="InterPro" id="IPR056748">
    <property type="entry name" value="VPS13-like_C"/>
</dbReference>
<accession>A0A0D3I2I8</accession>
<feature type="region of interest" description="Disordered" evidence="2">
    <location>
        <begin position="1"/>
        <end position="32"/>
    </location>
</feature>
<evidence type="ECO:0000259" key="3">
    <source>
        <dbReference type="Pfam" id="PF25037"/>
    </source>
</evidence>
<feature type="domain" description="Intermembrane lipid transfer protein VPS13-like C-terminal" evidence="3">
    <location>
        <begin position="748"/>
        <end position="848"/>
    </location>
</feature>
<dbReference type="PaxDb" id="2903-EOD05473"/>
<dbReference type="eggNOG" id="KOG1809">
    <property type="taxonomic scope" value="Eukaryota"/>
</dbReference>
<evidence type="ECO:0000313" key="4">
    <source>
        <dbReference type="EnsemblProtists" id="EOD05473"/>
    </source>
</evidence>
<dbReference type="RefSeq" id="XP_005757902.1">
    <property type="nucleotide sequence ID" value="XM_005757845.1"/>
</dbReference>
<name>A0A0D3I2I8_EMIH1</name>
<keyword evidence="5" id="KW-1185">Reference proteome</keyword>
<dbReference type="PANTHER" id="PTHR16166:SF93">
    <property type="entry name" value="INTERMEMBRANE LIPID TRANSFER PROTEIN VPS13"/>
    <property type="match status" value="1"/>
</dbReference>
<feature type="compositionally biased region" description="Basic and acidic residues" evidence="2">
    <location>
        <begin position="1"/>
        <end position="11"/>
    </location>
</feature>
<dbReference type="KEGG" id="ehx:EMIHUDRAFT_448672"/>
<proteinExistence type="inferred from homology"/>
<dbReference type="EnsemblProtists" id="EOD05473">
    <property type="protein sequence ID" value="EOD05473"/>
    <property type="gene ID" value="EMIHUDRAFT_448672"/>
</dbReference>
<reference evidence="4" key="2">
    <citation type="submission" date="2024-10" db="UniProtKB">
        <authorList>
            <consortium name="EnsemblProtists"/>
        </authorList>
    </citation>
    <scope>IDENTIFICATION</scope>
</reference>
<dbReference type="HOGENOM" id="CLU_323778_0_0_1"/>
<dbReference type="Proteomes" id="UP000013827">
    <property type="component" value="Unassembled WGS sequence"/>
</dbReference>
<dbReference type="Pfam" id="PF25037">
    <property type="entry name" value="VPS13_C"/>
    <property type="match status" value="1"/>
</dbReference>
<comment type="similarity">
    <text evidence="1">Belongs to the VPS13 family.</text>
</comment>
<dbReference type="GeneID" id="17251615"/>
<dbReference type="GO" id="GO:0006623">
    <property type="term" value="P:protein targeting to vacuole"/>
    <property type="evidence" value="ECO:0007669"/>
    <property type="project" value="TreeGrafter"/>
</dbReference>
<protein>
    <recommendedName>
        <fullName evidence="3">Intermembrane lipid transfer protein VPS13-like C-terminal domain-containing protein</fullName>
    </recommendedName>
</protein>
<sequence length="893" mass="93526">MQRAGGGREEELPPPSSPPPSSPPPAAHPAGFSVGAAATGRVLMLGMPREFFGGRVWVRVAHGAWSEGVHLPSLSKRDGAALRAELRRGSSAASEERASGDGSSAPPSGRASTRQSQGGRTELIEVAHRTVGSRVPPLLLRSGSRCAWHWPVPRLARESMLSACVQGGGFGRWSAAFCVHEGGDYFVRVDALAGGGIPHMLRAAVRLDAPPFRLTNRLSVPLLISQQGVPGLMTHVPPGSGTPYILDAPSLPPLMCLRVPDLAGGGLVATVDLSRLGEQTRIELADGRSLWCLVQPEGVTRSLLLAEAPLLPNGAASRRPRAGERAASLVEGERQPAPSVQRTASPWARLGVSLVNRQPQELLFLSAQQLRVCAALTVAAVSLDASLRSLQLDNQLEKTSYPVLLRASPRPGVAAPAVLELSSVKLRHCSDLHYYRSCEVRAAPLDLALDLRALLAAGEVALRLSSLASPPPPPRAKPTPIASLKTLVTALVAALQPAGAAPPAWAVALLSALGAAVASVDLARLTFAALVLRDALDELPRLLGRIGKHYSIQASQALLRVAGDLDALGSPIAVLAGIGSGLRDFVQEPARCLLERRGNELHLAVARGTSSLLRNTLASTALATAKVSGTLGHGLAALTLDDDFVRRRAARRAAQRPASLAEGLRDGASNLRASVEDGASGLASPVRDLRDGGSVGRALVGAAQGVVSAALKPASGVLDMVEMMCSTSATAAVSGPAVHSASVRPRARPPRALASDAALQPYDQSVRGGQELLQRVEAGAYRGELLLEHVGLGPRTLICTDARALLVRSGSLDLSWQAPWQQLRGVELQPARHVVRLQLDTRQSQKIECGSAGATKLVYATVMRMRARYAEALVAGALAGRTQEQRQLQAATA</sequence>